<keyword evidence="1" id="KW-0560">Oxidoreductase</keyword>
<dbReference type="VEuPathDB" id="FungiDB:FOC1_g10001658"/>
<evidence type="ECO:0000313" key="3">
    <source>
        <dbReference type="EMBL" id="ENH75801.1"/>
    </source>
</evidence>
<accession>N4V443</accession>
<dbReference type="GO" id="GO:0033539">
    <property type="term" value="P:fatty acid beta-oxidation using acyl-CoA dehydrogenase"/>
    <property type="evidence" value="ECO:0007669"/>
    <property type="project" value="TreeGrafter"/>
</dbReference>
<name>N4V443_FUSC1</name>
<evidence type="ECO:0000256" key="1">
    <source>
        <dbReference type="ARBA" id="ARBA00023002"/>
    </source>
</evidence>
<dbReference type="SUPFAM" id="SSF56645">
    <property type="entry name" value="Acyl-CoA dehydrogenase NM domain-like"/>
    <property type="match status" value="1"/>
</dbReference>
<gene>
    <name evidence="3" type="ORF">FOC1_g10001658</name>
</gene>
<dbReference type="Proteomes" id="UP000016928">
    <property type="component" value="Unassembled WGS sequence"/>
</dbReference>
<evidence type="ECO:0000259" key="2">
    <source>
        <dbReference type="Pfam" id="PF02770"/>
    </source>
</evidence>
<dbReference type="Gene3D" id="1.10.540.10">
    <property type="entry name" value="Acyl-CoA dehydrogenase/oxidase, N-terminal domain"/>
    <property type="match status" value="1"/>
</dbReference>
<dbReference type="EMBL" id="KB729955">
    <property type="protein sequence ID" value="ENH75801.1"/>
    <property type="molecule type" value="Genomic_DNA"/>
</dbReference>
<dbReference type="STRING" id="1229664.N4V443"/>
<dbReference type="GO" id="GO:0050660">
    <property type="term" value="F:flavin adenine dinucleotide binding"/>
    <property type="evidence" value="ECO:0007669"/>
    <property type="project" value="InterPro"/>
</dbReference>
<reference evidence="4" key="2">
    <citation type="journal article" date="2014" name="PLoS ONE">
        <title>Genome and Transcriptome Analysis of the Fungal Pathogen Fusarium oxysporum f. sp. cubense Causing Banana Vascular Wilt Disease.</title>
        <authorList>
            <person name="Guo L."/>
            <person name="Han L."/>
            <person name="Yang L."/>
            <person name="Zeng H."/>
            <person name="Fan D."/>
            <person name="Zhu Y."/>
            <person name="Feng Y."/>
            <person name="Wang G."/>
            <person name="Peng C."/>
            <person name="Jiang X."/>
            <person name="Zhou D."/>
            <person name="Ni P."/>
            <person name="Liang C."/>
            <person name="Liu L."/>
            <person name="Wang J."/>
            <person name="Mao C."/>
            <person name="Fang X."/>
            <person name="Peng M."/>
            <person name="Huang J."/>
        </authorList>
    </citation>
    <scope>NUCLEOTIDE SEQUENCE [LARGE SCALE GENOMIC DNA]</scope>
    <source>
        <strain evidence="4">race 1</strain>
    </source>
</reference>
<dbReference type="PANTHER" id="PTHR48083:SF15">
    <property type="entry name" value="ACYL-COA DEHYDROGENASE APDG"/>
    <property type="match status" value="1"/>
</dbReference>
<sequence length="139" mass="15105">MSRSGLAGPPGSITTGVAFGIPPLLHYAEPQLLERFLPDLLVGRERICIAITEPDAGSDVANITTTATLSGNEYFINGTKKWITNGMMADYASMAENLIGRENEGMKYIIHSFNHERMFISVGVTRQARVALSSATLME</sequence>
<dbReference type="InterPro" id="IPR046373">
    <property type="entry name" value="Acyl-CoA_Oxase/DH_mid-dom_sf"/>
</dbReference>
<dbReference type="PANTHER" id="PTHR48083">
    <property type="entry name" value="MEDIUM-CHAIN SPECIFIC ACYL-COA DEHYDROGENASE, MITOCHONDRIAL-RELATED"/>
    <property type="match status" value="1"/>
</dbReference>
<dbReference type="Pfam" id="PF02770">
    <property type="entry name" value="Acyl-CoA_dh_M"/>
    <property type="match status" value="1"/>
</dbReference>
<dbReference type="GO" id="GO:0003995">
    <property type="term" value="F:acyl-CoA dehydrogenase activity"/>
    <property type="evidence" value="ECO:0007669"/>
    <property type="project" value="TreeGrafter"/>
</dbReference>
<organism evidence="3 4">
    <name type="scientific">Fusarium oxysporum f. sp. cubense (strain race 1)</name>
    <name type="common">Panama disease fungus</name>
    <dbReference type="NCBI Taxonomy" id="1229664"/>
    <lineage>
        <taxon>Eukaryota</taxon>
        <taxon>Fungi</taxon>
        <taxon>Dikarya</taxon>
        <taxon>Ascomycota</taxon>
        <taxon>Pezizomycotina</taxon>
        <taxon>Sordariomycetes</taxon>
        <taxon>Hypocreomycetidae</taxon>
        <taxon>Hypocreales</taxon>
        <taxon>Nectriaceae</taxon>
        <taxon>Fusarium</taxon>
        <taxon>Fusarium oxysporum species complex</taxon>
    </lineage>
</organism>
<dbReference type="InterPro" id="IPR009100">
    <property type="entry name" value="AcylCoA_DH/oxidase_NM_dom_sf"/>
</dbReference>
<dbReference type="InterPro" id="IPR050741">
    <property type="entry name" value="Acyl-CoA_dehydrogenase"/>
</dbReference>
<dbReference type="HOGENOM" id="CLU_1845161_0_0_1"/>
<dbReference type="InterPro" id="IPR006091">
    <property type="entry name" value="Acyl-CoA_Oxase/DH_mid-dom"/>
</dbReference>
<proteinExistence type="predicted"/>
<evidence type="ECO:0000313" key="4">
    <source>
        <dbReference type="Proteomes" id="UP000016928"/>
    </source>
</evidence>
<dbReference type="Gene3D" id="2.40.110.10">
    <property type="entry name" value="Butyryl-CoA Dehydrogenase, subunit A, domain 2"/>
    <property type="match status" value="1"/>
</dbReference>
<dbReference type="AlphaFoldDB" id="N4V443"/>
<dbReference type="InterPro" id="IPR037069">
    <property type="entry name" value="AcylCoA_DH/ox_N_sf"/>
</dbReference>
<dbReference type="GO" id="GO:0005737">
    <property type="term" value="C:cytoplasm"/>
    <property type="evidence" value="ECO:0007669"/>
    <property type="project" value="TreeGrafter"/>
</dbReference>
<feature type="domain" description="Acyl-CoA oxidase/dehydrogenase middle" evidence="2">
    <location>
        <begin position="48"/>
        <end position="97"/>
    </location>
</feature>
<reference evidence="4" key="1">
    <citation type="submission" date="2012-09" db="EMBL/GenBank/DDBJ databases">
        <title>Genome sequencing and comparative transcriptomics of race 1 and race 4 of banana pathogen: Fusarium oxysporum f. sp. cubense.</title>
        <authorList>
            <person name="Fang X."/>
            <person name="Huang J."/>
        </authorList>
    </citation>
    <scope>NUCLEOTIDE SEQUENCE [LARGE SCALE GENOMIC DNA]</scope>
    <source>
        <strain evidence="4">race 1</strain>
    </source>
</reference>
<protein>
    <submittedName>
        <fullName evidence="3">Long-chain specific acyl-CoA dehydrogenase, mitochondrial</fullName>
    </submittedName>
</protein>